<proteinExistence type="predicted"/>
<organism evidence="1 2">
    <name type="scientific">Brachionus plicatilis</name>
    <name type="common">Marine rotifer</name>
    <name type="synonym">Brachionus muelleri</name>
    <dbReference type="NCBI Taxonomy" id="10195"/>
    <lineage>
        <taxon>Eukaryota</taxon>
        <taxon>Metazoa</taxon>
        <taxon>Spiralia</taxon>
        <taxon>Gnathifera</taxon>
        <taxon>Rotifera</taxon>
        <taxon>Eurotatoria</taxon>
        <taxon>Monogononta</taxon>
        <taxon>Pseudotrocha</taxon>
        <taxon>Ploima</taxon>
        <taxon>Brachionidae</taxon>
        <taxon>Brachionus</taxon>
    </lineage>
</organism>
<evidence type="ECO:0000313" key="2">
    <source>
        <dbReference type="Proteomes" id="UP000276133"/>
    </source>
</evidence>
<dbReference type="AlphaFoldDB" id="A0A3M7PGY9"/>
<sequence>MLHILYNISNKKNHEFSLKLIIQMKQILIKIFVQVITLMQGLGSKKNSWLISMIISQFFFSIKPYWWQHPKPELSAKNVDFFLSKLNQIFDNF</sequence>
<comment type="caution">
    <text evidence="1">The sequence shown here is derived from an EMBL/GenBank/DDBJ whole genome shotgun (WGS) entry which is preliminary data.</text>
</comment>
<dbReference type="Proteomes" id="UP000276133">
    <property type="component" value="Unassembled WGS sequence"/>
</dbReference>
<reference evidence="1 2" key="1">
    <citation type="journal article" date="2018" name="Sci. Rep.">
        <title>Genomic signatures of local adaptation to the degree of environmental predictability in rotifers.</title>
        <authorList>
            <person name="Franch-Gras L."/>
            <person name="Hahn C."/>
            <person name="Garcia-Roger E.M."/>
            <person name="Carmona M.J."/>
            <person name="Serra M."/>
            <person name="Gomez A."/>
        </authorList>
    </citation>
    <scope>NUCLEOTIDE SEQUENCE [LARGE SCALE GENOMIC DNA]</scope>
    <source>
        <strain evidence="1">HYR1</strain>
    </source>
</reference>
<name>A0A3M7PGY9_BRAPC</name>
<accession>A0A3M7PGY9</accession>
<gene>
    <name evidence="1" type="ORF">BpHYR1_047634</name>
</gene>
<protein>
    <submittedName>
        <fullName evidence="1">Uncharacterized protein</fullName>
    </submittedName>
</protein>
<dbReference type="EMBL" id="REGN01010846">
    <property type="protein sequence ID" value="RMZ98322.1"/>
    <property type="molecule type" value="Genomic_DNA"/>
</dbReference>
<evidence type="ECO:0000313" key="1">
    <source>
        <dbReference type="EMBL" id="RMZ98322.1"/>
    </source>
</evidence>
<keyword evidence="2" id="KW-1185">Reference proteome</keyword>